<name>A0A9D1NBK7_9FIRM</name>
<dbReference type="SMART" id="SM00226">
    <property type="entry name" value="LMWPc"/>
    <property type="match status" value="1"/>
</dbReference>
<proteinExistence type="predicted"/>
<dbReference type="SUPFAM" id="SSF52788">
    <property type="entry name" value="Phosphotyrosine protein phosphatases I"/>
    <property type="match status" value="1"/>
</dbReference>
<sequence length="165" mass="19138">MKVLFICSSNICRSPYCEFVFRRMVAEDPVLSANVEWVKSAAVINRMKTIHPKAKLALLREGFSASEIDAHRPRYKRDDPVTFAEADVIIGMTRGHRFFTPRRFRNKVVMLSEAATGHYTPIPDPFLKKDIEGYYAVMDEIKRYLERYAERLRQEVLSADPKQHG</sequence>
<accession>A0A9D1NBK7</accession>
<feature type="domain" description="Phosphotyrosine protein phosphatase I" evidence="1">
    <location>
        <begin position="1"/>
        <end position="151"/>
    </location>
</feature>
<dbReference type="Pfam" id="PF01451">
    <property type="entry name" value="LMWPc"/>
    <property type="match status" value="1"/>
</dbReference>
<evidence type="ECO:0000313" key="2">
    <source>
        <dbReference type="EMBL" id="HIV00103.1"/>
    </source>
</evidence>
<dbReference type="Proteomes" id="UP000886891">
    <property type="component" value="Unassembled WGS sequence"/>
</dbReference>
<gene>
    <name evidence="2" type="ORF">IAB14_03185</name>
</gene>
<protein>
    <recommendedName>
        <fullName evidence="1">Phosphotyrosine protein phosphatase I domain-containing protein</fullName>
    </recommendedName>
</protein>
<dbReference type="InterPro" id="IPR050438">
    <property type="entry name" value="LMW_PTPase"/>
</dbReference>
<dbReference type="EMBL" id="DVOH01000022">
    <property type="protein sequence ID" value="HIV00103.1"/>
    <property type="molecule type" value="Genomic_DNA"/>
</dbReference>
<reference evidence="2" key="2">
    <citation type="journal article" date="2021" name="PeerJ">
        <title>Extensive microbial diversity within the chicken gut microbiome revealed by metagenomics and culture.</title>
        <authorList>
            <person name="Gilroy R."/>
            <person name="Ravi A."/>
            <person name="Getino M."/>
            <person name="Pursley I."/>
            <person name="Horton D.L."/>
            <person name="Alikhan N.F."/>
            <person name="Baker D."/>
            <person name="Gharbi K."/>
            <person name="Hall N."/>
            <person name="Watson M."/>
            <person name="Adriaenssens E.M."/>
            <person name="Foster-Nyarko E."/>
            <person name="Jarju S."/>
            <person name="Secka A."/>
            <person name="Antonio M."/>
            <person name="Oren A."/>
            <person name="Chaudhuri R.R."/>
            <person name="La Ragione R."/>
            <person name="Hildebrand F."/>
            <person name="Pallen M.J."/>
        </authorList>
    </citation>
    <scope>NUCLEOTIDE SEQUENCE</scope>
    <source>
        <strain evidence="2">23406</strain>
    </source>
</reference>
<evidence type="ECO:0000259" key="1">
    <source>
        <dbReference type="SMART" id="SM00226"/>
    </source>
</evidence>
<dbReference type="GO" id="GO:0004725">
    <property type="term" value="F:protein tyrosine phosphatase activity"/>
    <property type="evidence" value="ECO:0007669"/>
    <property type="project" value="TreeGrafter"/>
</dbReference>
<dbReference type="Gene3D" id="3.40.50.2300">
    <property type="match status" value="1"/>
</dbReference>
<evidence type="ECO:0000313" key="3">
    <source>
        <dbReference type="Proteomes" id="UP000886891"/>
    </source>
</evidence>
<dbReference type="InterPro" id="IPR023485">
    <property type="entry name" value="Ptyr_pPase"/>
</dbReference>
<organism evidence="2 3">
    <name type="scientific">Candidatus Stercoripulliclostridium merdipullorum</name>
    <dbReference type="NCBI Taxonomy" id="2840952"/>
    <lineage>
        <taxon>Bacteria</taxon>
        <taxon>Bacillati</taxon>
        <taxon>Bacillota</taxon>
        <taxon>Clostridia</taxon>
        <taxon>Eubacteriales</taxon>
        <taxon>Candidatus Stercoripulliclostridium</taxon>
    </lineage>
</organism>
<dbReference type="AlphaFoldDB" id="A0A9D1NBK7"/>
<dbReference type="PANTHER" id="PTHR11717:SF31">
    <property type="entry name" value="LOW MOLECULAR WEIGHT PROTEIN-TYROSINE-PHOSPHATASE ETP-RELATED"/>
    <property type="match status" value="1"/>
</dbReference>
<comment type="caution">
    <text evidence="2">The sequence shown here is derived from an EMBL/GenBank/DDBJ whole genome shotgun (WGS) entry which is preliminary data.</text>
</comment>
<dbReference type="InterPro" id="IPR036196">
    <property type="entry name" value="Ptyr_pPase_sf"/>
</dbReference>
<reference evidence="2" key="1">
    <citation type="submission" date="2020-10" db="EMBL/GenBank/DDBJ databases">
        <authorList>
            <person name="Gilroy R."/>
        </authorList>
    </citation>
    <scope>NUCLEOTIDE SEQUENCE</scope>
    <source>
        <strain evidence="2">23406</strain>
    </source>
</reference>
<dbReference type="PANTHER" id="PTHR11717">
    <property type="entry name" value="LOW MOLECULAR WEIGHT PROTEIN TYROSINE PHOSPHATASE"/>
    <property type="match status" value="1"/>
</dbReference>